<gene>
    <name evidence="9" type="ORF">UA08_02610</name>
</gene>
<dbReference type="Gene3D" id="3.40.50.1820">
    <property type="entry name" value="alpha/beta hydrolase"/>
    <property type="match status" value="1"/>
</dbReference>
<reference evidence="9 10" key="1">
    <citation type="submission" date="2015-06" db="EMBL/GenBank/DDBJ databases">
        <title>Talaromyces atroroseus IBT 11181 draft genome.</title>
        <authorList>
            <person name="Rasmussen K.B."/>
            <person name="Rasmussen S."/>
            <person name="Petersen B."/>
            <person name="Sicheritz-Ponten T."/>
            <person name="Mortensen U.H."/>
            <person name="Thrane U."/>
        </authorList>
    </citation>
    <scope>NUCLEOTIDE SEQUENCE [LARGE SCALE GENOMIC DNA]</scope>
    <source>
        <strain evidence="9 10">IBT 11181</strain>
    </source>
</reference>
<dbReference type="SUPFAM" id="SSF48264">
    <property type="entry name" value="Cytochrome P450"/>
    <property type="match status" value="1"/>
</dbReference>
<keyword evidence="5" id="KW-0560">Oxidoreductase</keyword>
<dbReference type="Pfam" id="PF00067">
    <property type="entry name" value="p450"/>
    <property type="match status" value="1"/>
</dbReference>
<keyword evidence="10" id="KW-1185">Reference proteome</keyword>
<evidence type="ECO:0000256" key="1">
    <source>
        <dbReference type="ARBA" id="ARBA00001971"/>
    </source>
</evidence>
<dbReference type="GO" id="GO:0005506">
    <property type="term" value="F:iron ion binding"/>
    <property type="evidence" value="ECO:0007669"/>
    <property type="project" value="InterPro"/>
</dbReference>
<organism evidence="9 10">
    <name type="scientific">Talaromyces atroroseus</name>
    <dbReference type="NCBI Taxonomy" id="1441469"/>
    <lineage>
        <taxon>Eukaryota</taxon>
        <taxon>Fungi</taxon>
        <taxon>Dikarya</taxon>
        <taxon>Ascomycota</taxon>
        <taxon>Pezizomycotina</taxon>
        <taxon>Eurotiomycetes</taxon>
        <taxon>Eurotiomycetidae</taxon>
        <taxon>Eurotiales</taxon>
        <taxon>Trichocomaceae</taxon>
        <taxon>Talaromyces</taxon>
        <taxon>Talaromyces sect. Trachyspermi</taxon>
    </lineage>
</organism>
<dbReference type="EMBL" id="LFMY01000003">
    <property type="protein sequence ID" value="OKL61914.1"/>
    <property type="molecule type" value="Genomic_DNA"/>
</dbReference>
<dbReference type="Proteomes" id="UP000214365">
    <property type="component" value="Unassembled WGS sequence"/>
</dbReference>
<accession>A0A225AU75</accession>
<evidence type="ECO:0000256" key="7">
    <source>
        <dbReference type="ARBA" id="ARBA00023033"/>
    </source>
</evidence>
<dbReference type="PANTHER" id="PTHR24287">
    <property type="entry name" value="P450, PUTATIVE (EUROFUNG)-RELATED"/>
    <property type="match status" value="1"/>
</dbReference>
<dbReference type="PRINTS" id="PR00385">
    <property type="entry name" value="P450"/>
</dbReference>
<comment type="cofactor">
    <cofactor evidence="1 8">
        <name>heme</name>
        <dbReference type="ChEBI" id="CHEBI:30413"/>
    </cofactor>
</comment>
<dbReference type="PANTHER" id="PTHR24287:SF18">
    <property type="entry name" value="CYTOCHROME P450 MONOOXYGENASE APDE-RELATED"/>
    <property type="match status" value="1"/>
</dbReference>
<comment type="caution">
    <text evidence="9">The sequence shown here is derived from an EMBL/GenBank/DDBJ whole genome shotgun (WGS) entry which is preliminary data.</text>
</comment>
<dbReference type="CDD" id="cd11063">
    <property type="entry name" value="CYP52"/>
    <property type="match status" value="1"/>
</dbReference>
<dbReference type="InterPro" id="IPR001128">
    <property type="entry name" value="Cyt_P450"/>
</dbReference>
<evidence type="ECO:0000256" key="4">
    <source>
        <dbReference type="ARBA" id="ARBA00022723"/>
    </source>
</evidence>
<name>A0A225AU75_TALAT</name>
<dbReference type="InterPro" id="IPR002402">
    <property type="entry name" value="Cyt_P450_E_grp-II"/>
</dbReference>
<dbReference type="AlphaFoldDB" id="A0A225AU75"/>
<comment type="similarity">
    <text evidence="2">Belongs to the cytochrome P450 family.</text>
</comment>
<evidence type="ECO:0000256" key="6">
    <source>
        <dbReference type="ARBA" id="ARBA00023004"/>
    </source>
</evidence>
<dbReference type="GO" id="GO:0016712">
    <property type="term" value="F:oxidoreductase activity, acting on paired donors, with incorporation or reduction of molecular oxygen, reduced flavin or flavoprotein as one donor, and incorporation of one atom of oxygen"/>
    <property type="evidence" value="ECO:0007669"/>
    <property type="project" value="InterPro"/>
</dbReference>
<dbReference type="PRINTS" id="PR00464">
    <property type="entry name" value="EP450II"/>
</dbReference>
<feature type="binding site" description="axial binding residue" evidence="8">
    <location>
        <position position="385"/>
    </location>
    <ligand>
        <name>heme</name>
        <dbReference type="ChEBI" id="CHEBI:30413"/>
    </ligand>
    <ligandPart>
        <name>Fe</name>
        <dbReference type="ChEBI" id="CHEBI:18248"/>
    </ligandPart>
</feature>
<dbReference type="PROSITE" id="PS00086">
    <property type="entry name" value="CYTOCHROME_P450"/>
    <property type="match status" value="1"/>
</dbReference>
<dbReference type="InterPro" id="IPR029058">
    <property type="entry name" value="AB_hydrolase_fold"/>
</dbReference>
<evidence type="ECO:0000256" key="2">
    <source>
        <dbReference type="ARBA" id="ARBA00010617"/>
    </source>
</evidence>
<evidence type="ECO:0000313" key="10">
    <source>
        <dbReference type="Proteomes" id="UP000214365"/>
    </source>
</evidence>
<proteinExistence type="inferred from homology"/>
<dbReference type="InterPro" id="IPR002974">
    <property type="entry name" value="Cyt_P450_E_CYP52_ascomycetes"/>
</dbReference>
<dbReference type="SUPFAM" id="SSF53474">
    <property type="entry name" value="alpha/beta-Hydrolases"/>
    <property type="match status" value="1"/>
</dbReference>
<sequence length="737" mass="83470">MYPFAPSRLPELGIQLYPVDFEPCRQMPDLAWPIEHPGAWLLAFCFGLRRQIFFPLLGDGIFTQDGAAWKHSRELLRPQFTRQQYQGLDIFREHVNDLIALIPKDGQPVDLQPLFFQLTLDTTTELIFGASINTLKKEEGISRTKDFAENFDTAQNFVVQRFRLLDLYWLIGGQKFQRSCATVHDFVDDIIENSQREAQKDSRKASRYLFFNTIAQKYNDKKAVRDQLVNVLLAGRDTTACLLTWTFHLLAQHQRVLKCLLDEISHTVGQRDGLTREDLKKMPYLANILKETLRLYPSVPVNTRTAHRTTILPTGGGPDGLSPVIIRKGENVAFCIYAMHRREDLYGKDAEEFRPERWEENLPLFKDETTASWGYLPFNGGPRVCLGQDFALIEASYTIVRILQAFPNLRAAPDSGHETQMSKQQTVGITELYRCQGKTPEIDIVAVHGLNGDAFETWTSSSNDSERVCWLNHPDLLPHFVGNARVLTWGYNANITSLFGKSTSSDRILQHAQTLVEDLLADRELEDATDRPIVFVCHSLGGIIVKRALSFSASRSSPRSARLHSLYLCTYGILFFGTPHNGSSKARLLDGLQKLASNIVPKRAIQFESGLIKALKDGSETLQNITNDFAPLMSRFHMYFFWEQLKTDLKYTKDYIVEESSAAPMLDSISGRCGISADHRGMCKFQSPDSPGFRTAIAAIKRYAQNAPSIIGPRLAQYQVQSTQLRKDEAMELLNSI</sequence>
<dbReference type="GO" id="GO:0020037">
    <property type="term" value="F:heme binding"/>
    <property type="evidence" value="ECO:0007669"/>
    <property type="project" value="InterPro"/>
</dbReference>
<dbReference type="PRINTS" id="PR01239">
    <property type="entry name" value="EP450IICYP52"/>
</dbReference>
<dbReference type="STRING" id="1441469.A0A225AU75"/>
<dbReference type="RefSeq" id="XP_020122035.1">
    <property type="nucleotide sequence ID" value="XM_020264671.1"/>
</dbReference>
<evidence type="ECO:0000256" key="5">
    <source>
        <dbReference type="ARBA" id="ARBA00023002"/>
    </source>
</evidence>
<dbReference type="GeneID" id="31002365"/>
<dbReference type="InterPro" id="IPR017972">
    <property type="entry name" value="Cyt_P450_CS"/>
</dbReference>
<keyword evidence="3 8" id="KW-0349">Heme</keyword>
<evidence type="ECO:0000256" key="3">
    <source>
        <dbReference type="ARBA" id="ARBA00022617"/>
    </source>
</evidence>
<dbReference type="Gene3D" id="1.10.630.10">
    <property type="entry name" value="Cytochrome P450"/>
    <property type="match status" value="1"/>
</dbReference>
<evidence type="ECO:0000313" key="9">
    <source>
        <dbReference type="EMBL" id="OKL61914.1"/>
    </source>
</evidence>
<protein>
    <submittedName>
        <fullName evidence="9">Uncharacterized protein</fullName>
    </submittedName>
</protein>
<evidence type="ECO:0000256" key="8">
    <source>
        <dbReference type="PIRSR" id="PIRSR602402-1"/>
    </source>
</evidence>
<keyword evidence="6 8" id="KW-0408">Iron</keyword>
<dbReference type="OrthoDB" id="5086500at2759"/>
<dbReference type="InterPro" id="IPR047146">
    <property type="entry name" value="Cyt_P450_E_CYP52_fungi"/>
</dbReference>
<keyword evidence="7" id="KW-0503">Monooxygenase</keyword>
<keyword evidence="4 8" id="KW-0479">Metal-binding</keyword>
<dbReference type="InterPro" id="IPR036396">
    <property type="entry name" value="Cyt_P450_sf"/>
</dbReference>